<feature type="transmembrane region" description="Helical" evidence="8">
    <location>
        <begin position="87"/>
        <end position="108"/>
    </location>
</feature>
<accession>A0A1Q9LP58</accession>
<dbReference type="EMBL" id="MKQR01000009">
    <property type="protein sequence ID" value="OLR93789.1"/>
    <property type="molecule type" value="Genomic_DNA"/>
</dbReference>
<evidence type="ECO:0000256" key="6">
    <source>
        <dbReference type="ARBA" id="ARBA00022989"/>
    </source>
</evidence>
<evidence type="ECO:0000256" key="3">
    <source>
        <dbReference type="ARBA" id="ARBA00022676"/>
    </source>
</evidence>
<dbReference type="GO" id="GO:0009103">
    <property type="term" value="P:lipopolysaccharide biosynthetic process"/>
    <property type="evidence" value="ECO:0007669"/>
    <property type="project" value="UniProtKB-ARBA"/>
</dbReference>
<dbReference type="PANTHER" id="PTHR33908:SF11">
    <property type="entry name" value="MEMBRANE PROTEIN"/>
    <property type="match status" value="1"/>
</dbReference>
<dbReference type="RefSeq" id="WP_075974689.1">
    <property type="nucleotide sequence ID" value="NZ_MKQR01000009.1"/>
</dbReference>
<dbReference type="OrthoDB" id="5166595at2"/>
<comment type="subcellular location">
    <subcellularLocation>
        <location evidence="1">Cell membrane</location>
        <topology evidence="1">Multi-pass membrane protein</topology>
    </subcellularLocation>
</comment>
<keyword evidence="7 8" id="KW-0472">Membrane</keyword>
<keyword evidence="11" id="KW-1185">Reference proteome</keyword>
<protein>
    <recommendedName>
        <fullName evidence="9">Glycosyltransferase RgtA/B/C/D-like domain-containing protein</fullName>
    </recommendedName>
</protein>
<keyword evidence="6 8" id="KW-1133">Transmembrane helix</keyword>
<evidence type="ECO:0000313" key="11">
    <source>
        <dbReference type="Proteomes" id="UP000186040"/>
    </source>
</evidence>
<evidence type="ECO:0000256" key="5">
    <source>
        <dbReference type="ARBA" id="ARBA00022692"/>
    </source>
</evidence>
<feature type="transmembrane region" description="Helical" evidence="8">
    <location>
        <begin position="310"/>
        <end position="327"/>
    </location>
</feature>
<evidence type="ECO:0000256" key="4">
    <source>
        <dbReference type="ARBA" id="ARBA00022679"/>
    </source>
</evidence>
<dbReference type="GO" id="GO:0016763">
    <property type="term" value="F:pentosyltransferase activity"/>
    <property type="evidence" value="ECO:0007669"/>
    <property type="project" value="TreeGrafter"/>
</dbReference>
<evidence type="ECO:0000256" key="2">
    <source>
        <dbReference type="ARBA" id="ARBA00022475"/>
    </source>
</evidence>
<evidence type="ECO:0000259" key="9">
    <source>
        <dbReference type="Pfam" id="PF13231"/>
    </source>
</evidence>
<dbReference type="Proteomes" id="UP000186040">
    <property type="component" value="Unassembled WGS sequence"/>
</dbReference>
<evidence type="ECO:0000256" key="7">
    <source>
        <dbReference type="ARBA" id="ARBA00023136"/>
    </source>
</evidence>
<feature type="transmembrane region" description="Helical" evidence="8">
    <location>
        <begin position="190"/>
        <end position="207"/>
    </location>
</feature>
<reference evidence="10 11" key="1">
    <citation type="submission" date="2016-10" db="EMBL/GenBank/DDBJ databases">
        <title>The Draft Genome Sequence of Actinokineospora bangkokensis 44EHWT reveals the biosynthetic pathway of antifungal compounds Thailandins with unusual extender unit butylmalonyl-CoA.</title>
        <authorList>
            <person name="Greule A."/>
            <person name="Intra B."/>
            <person name="Flemming S."/>
            <person name="Rommel M.G."/>
            <person name="Panbangred W."/>
            <person name="Bechthold A."/>
        </authorList>
    </citation>
    <scope>NUCLEOTIDE SEQUENCE [LARGE SCALE GENOMIC DNA]</scope>
    <source>
        <strain evidence="10 11">44EHW</strain>
    </source>
</reference>
<dbReference type="PANTHER" id="PTHR33908">
    <property type="entry name" value="MANNOSYLTRANSFERASE YKCB-RELATED"/>
    <property type="match status" value="1"/>
</dbReference>
<feature type="transmembrane region" description="Helical" evidence="8">
    <location>
        <begin position="339"/>
        <end position="358"/>
    </location>
</feature>
<dbReference type="InterPro" id="IPR038731">
    <property type="entry name" value="RgtA/B/C-like"/>
</dbReference>
<dbReference type="Pfam" id="PF13231">
    <property type="entry name" value="PMT_2"/>
    <property type="match status" value="1"/>
</dbReference>
<keyword evidence="2" id="KW-1003">Cell membrane</keyword>
<feature type="transmembrane region" description="Helical" evidence="8">
    <location>
        <begin position="255"/>
        <end position="276"/>
    </location>
</feature>
<keyword evidence="4" id="KW-0808">Transferase</keyword>
<evidence type="ECO:0000256" key="1">
    <source>
        <dbReference type="ARBA" id="ARBA00004651"/>
    </source>
</evidence>
<sequence length="497" mass="52812">MATARVHESPPTAPPSTPAVARLPLAVVAAVTAALMLVASANYGYFFDEAYFVVAGADHLSWGYFDQPALVPALAGLAHHLAPGSLVVLRLPATLAAVGGVVLTGLIARELGGGRLAQTTAAAVFALSGSVRVAHWLATYSIDPFFWTLIAWLLVRWTRLHQQGRAADGLLFWAGVATALSLQTKFLVPALWAAVLLGALVFGPRALPTRPALWWGALVAVAATVPNLVWQVRHDWPYTRMSEVVALEYPGTGSFLWQGLAGAGLLAGALLLLVGLARLVVARELAPWRYLGVATIALVVAFIVLQGRPYYLFSLYAVPFAAGAVALERVRWPAAARWAGAAVALVSVAVSLVSLPVYPKRVAEALPDIPLVATAKQYAETEDQLKPLVQTVASVYLALPPEQRGHTAIMTDSYVFASAVDLYGPAQGLPRAYSGHRGYFYFGHPPEVFDSVLFIGTPSPAVGAAFAATTPVAEGFATLYSGRKGPWERLWPGLRSQ</sequence>
<comment type="caution">
    <text evidence="10">The sequence shown here is derived from an EMBL/GenBank/DDBJ whole genome shotgun (WGS) entry which is preliminary data.</text>
</comment>
<proteinExistence type="predicted"/>
<gene>
    <name evidence="10" type="ORF">BJP25_16235</name>
</gene>
<keyword evidence="5 8" id="KW-0812">Transmembrane</keyword>
<feature type="transmembrane region" description="Helical" evidence="8">
    <location>
        <begin position="133"/>
        <end position="155"/>
    </location>
</feature>
<keyword evidence="3" id="KW-0328">Glycosyltransferase</keyword>
<evidence type="ECO:0000256" key="8">
    <source>
        <dbReference type="SAM" id="Phobius"/>
    </source>
</evidence>
<feature type="domain" description="Glycosyltransferase RgtA/B/C/D-like" evidence="9">
    <location>
        <begin position="66"/>
        <end position="230"/>
    </location>
</feature>
<feature type="transmembrane region" description="Helical" evidence="8">
    <location>
        <begin position="20"/>
        <end position="39"/>
    </location>
</feature>
<dbReference type="InterPro" id="IPR050297">
    <property type="entry name" value="LipidA_mod_glycosyltrf_83"/>
</dbReference>
<dbReference type="AlphaFoldDB" id="A0A1Q9LP58"/>
<name>A0A1Q9LP58_9PSEU</name>
<feature type="transmembrane region" description="Helical" evidence="8">
    <location>
        <begin position="288"/>
        <end position="304"/>
    </location>
</feature>
<organism evidence="10 11">
    <name type="scientific">Actinokineospora bangkokensis</name>
    <dbReference type="NCBI Taxonomy" id="1193682"/>
    <lineage>
        <taxon>Bacteria</taxon>
        <taxon>Bacillati</taxon>
        <taxon>Actinomycetota</taxon>
        <taxon>Actinomycetes</taxon>
        <taxon>Pseudonocardiales</taxon>
        <taxon>Pseudonocardiaceae</taxon>
        <taxon>Actinokineospora</taxon>
    </lineage>
</organism>
<evidence type="ECO:0000313" key="10">
    <source>
        <dbReference type="EMBL" id="OLR93789.1"/>
    </source>
</evidence>
<dbReference type="GO" id="GO:0005886">
    <property type="term" value="C:plasma membrane"/>
    <property type="evidence" value="ECO:0007669"/>
    <property type="project" value="UniProtKB-SubCell"/>
</dbReference>